<evidence type="ECO:0000256" key="3">
    <source>
        <dbReference type="ARBA" id="ARBA00022519"/>
    </source>
</evidence>
<dbReference type="InterPro" id="IPR010656">
    <property type="entry name" value="DctM"/>
</dbReference>
<keyword evidence="5 7" id="KW-1133">Transmembrane helix</keyword>
<dbReference type="Proteomes" id="UP000095743">
    <property type="component" value="Chromosome"/>
</dbReference>
<feature type="transmembrane region" description="Helical" evidence="7">
    <location>
        <begin position="54"/>
        <end position="72"/>
    </location>
</feature>
<dbReference type="KEGG" id="gfe:Gferi_07300"/>
<dbReference type="PIRSF" id="PIRSF006066">
    <property type="entry name" value="HI0050"/>
    <property type="match status" value="1"/>
</dbReference>
<feature type="transmembrane region" description="Helical" evidence="7">
    <location>
        <begin position="212"/>
        <end position="235"/>
    </location>
</feature>
<dbReference type="GO" id="GO:0005886">
    <property type="term" value="C:plasma membrane"/>
    <property type="evidence" value="ECO:0007669"/>
    <property type="project" value="UniProtKB-SubCell"/>
</dbReference>
<evidence type="ECO:0000313" key="10">
    <source>
        <dbReference type="Proteomes" id="UP000095743"/>
    </source>
</evidence>
<name>A0A1D8GES6_9FIRM</name>
<evidence type="ECO:0000256" key="6">
    <source>
        <dbReference type="ARBA" id="ARBA00023136"/>
    </source>
</evidence>
<feature type="transmembrane region" description="Helical" evidence="7">
    <location>
        <begin position="170"/>
        <end position="191"/>
    </location>
</feature>
<dbReference type="Pfam" id="PF06808">
    <property type="entry name" value="DctM"/>
    <property type="match status" value="1"/>
</dbReference>
<evidence type="ECO:0000256" key="2">
    <source>
        <dbReference type="ARBA" id="ARBA00022475"/>
    </source>
</evidence>
<evidence type="ECO:0000256" key="4">
    <source>
        <dbReference type="ARBA" id="ARBA00022692"/>
    </source>
</evidence>
<feature type="domain" description="TRAP C4-dicarboxylate transport system permease DctM subunit" evidence="8">
    <location>
        <begin position="8"/>
        <end position="414"/>
    </location>
</feature>
<keyword evidence="3" id="KW-0997">Cell inner membrane</keyword>
<accession>A0A1D8GES6</accession>
<reference evidence="9 10" key="1">
    <citation type="submission" date="2016-09" db="EMBL/GenBank/DDBJ databases">
        <title>Genomic analysis reveals versatility of anaerobic energy metabolism of Geosporobacter ferrireducens IRF9 of phylum Firmicutes.</title>
        <authorList>
            <person name="Kim S.-J."/>
        </authorList>
    </citation>
    <scope>NUCLEOTIDE SEQUENCE [LARGE SCALE GENOMIC DNA]</scope>
    <source>
        <strain evidence="9 10">IRF9</strain>
    </source>
</reference>
<evidence type="ECO:0000256" key="1">
    <source>
        <dbReference type="ARBA" id="ARBA00004429"/>
    </source>
</evidence>
<dbReference type="InterPro" id="IPR004681">
    <property type="entry name" value="TRAP_DctM"/>
</dbReference>
<organism evidence="9 10">
    <name type="scientific">Geosporobacter ferrireducens</name>
    <dbReference type="NCBI Taxonomy" id="1424294"/>
    <lineage>
        <taxon>Bacteria</taxon>
        <taxon>Bacillati</taxon>
        <taxon>Bacillota</taxon>
        <taxon>Clostridia</taxon>
        <taxon>Peptostreptococcales</taxon>
        <taxon>Thermotaleaceae</taxon>
        <taxon>Geosporobacter</taxon>
    </lineage>
</organism>
<keyword evidence="10" id="KW-1185">Reference proteome</keyword>
<dbReference type="GO" id="GO:0022857">
    <property type="term" value="F:transmembrane transporter activity"/>
    <property type="evidence" value="ECO:0007669"/>
    <property type="project" value="TreeGrafter"/>
</dbReference>
<feature type="transmembrane region" description="Helical" evidence="7">
    <location>
        <begin position="7"/>
        <end position="34"/>
    </location>
</feature>
<dbReference type="PANTHER" id="PTHR33362">
    <property type="entry name" value="SIALIC ACID TRAP TRANSPORTER PERMEASE PROTEIN SIAT-RELATED"/>
    <property type="match status" value="1"/>
</dbReference>
<gene>
    <name evidence="9" type="ORF">Gferi_07300</name>
</gene>
<comment type="subcellular location">
    <subcellularLocation>
        <location evidence="1">Cell inner membrane</location>
        <topology evidence="1">Multi-pass membrane protein</topology>
    </subcellularLocation>
</comment>
<dbReference type="PANTHER" id="PTHR33362:SF3">
    <property type="entry name" value="SIALIC ACID TRAP TRANSPORTER PERMEASE PROTEIN SIAT"/>
    <property type="match status" value="1"/>
</dbReference>
<proteinExistence type="predicted"/>
<feature type="transmembrane region" description="Helical" evidence="7">
    <location>
        <begin position="271"/>
        <end position="294"/>
    </location>
</feature>
<dbReference type="EMBL" id="CP017269">
    <property type="protein sequence ID" value="AOT69395.1"/>
    <property type="molecule type" value="Genomic_DNA"/>
</dbReference>
<dbReference type="OrthoDB" id="9772674at2"/>
<evidence type="ECO:0000259" key="8">
    <source>
        <dbReference type="Pfam" id="PF06808"/>
    </source>
</evidence>
<dbReference type="AlphaFoldDB" id="A0A1D8GES6"/>
<keyword evidence="6 7" id="KW-0472">Membrane</keyword>
<evidence type="ECO:0000313" key="9">
    <source>
        <dbReference type="EMBL" id="AOT69395.1"/>
    </source>
</evidence>
<feature type="transmembrane region" description="Helical" evidence="7">
    <location>
        <begin position="396"/>
        <end position="420"/>
    </location>
</feature>
<evidence type="ECO:0000256" key="7">
    <source>
        <dbReference type="SAM" id="Phobius"/>
    </source>
</evidence>
<dbReference type="NCBIfam" id="TIGR00786">
    <property type="entry name" value="dctM"/>
    <property type="match status" value="1"/>
</dbReference>
<sequence length="426" mass="45929">MELIALLFTFIALMLLGVPVAMTMFGASIVYIIMDPTLSLANIATKVVGGVSSYSLLALPLYVMAGEIMNSAGITRRLFNLPLSFIGHVKGGLAHVNILASMLFAGMSGSAIADTAGLGKIEMQAMEEEGYDTGFSAAITAASSTVGPIVPPSTTLIVYATVAEVSVARLFLGGLMPGIIMCTLMMMYVTFIASKQYNFPTRSKNSWEDRFVAFKEAIFPLITPVIIILGIVTGITTATEAGAVAVIYSLFLCYYYTRFTLSKFIEIMKAAFNTTAQICFIVIASALFGWVITIAKVPDLVGNYLFALGASKWIVLLLINICLLFLGCFLSITSSILIATPTLVVLASMYNIDLVHLGIVMTLNLTIGLLTPPVGWNLYIVSGLANISFERMVKSVIPLLIPLLISLLIITYFDQTVLWLPNLIIK</sequence>
<protein>
    <recommendedName>
        <fullName evidence="8">TRAP C4-dicarboxylate transport system permease DctM subunit domain-containing protein</fullName>
    </recommendedName>
</protein>
<evidence type="ECO:0000256" key="5">
    <source>
        <dbReference type="ARBA" id="ARBA00022989"/>
    </source>
</evidence>
<dbReference type="RefSeq" id="WP_069975013.1">
    <property type="nucleotide sequence ID" value="NZ_CP017269.1"/>
</dbReference>
<keyword evidence="4 7" id="KW-0812">Transmembrane</keyword>
<feature type="transmembrane region" description="Helical" evidence="7">
    <location>
        <begin position="314"/>
        <end position="347"/>
    </location>
</feature>
<keyword evidence="2" id="KW-1003">Cell membrane</keyword>
<dbReference type="STRING" id="1424294.Gferi_07300"/>